<dbReference type="Proteomes" id="UP001061958">
    <property type="component" value="Unassembled WGS sequence"/>
</dbReference>
<evidence type="ECO:0000256" key="3">
    <source>
        <dbReference type="ARBA" id="ARBA00022741"/>
    </source>
</evidence>
<protein>
    <recommendedName>
        <fullName evidence="1">Probable ATP-dependent transporter ycf16</fullName>
    </recommendedName>
</protein>
<reference evidence="6" key="1">
    <citation type="journal article" date="2022" name="Proc. Natl. Acad. Sci. U.S.A.">
        <title>Life cycle and functional genomics of the unicellular red alga Galdieria for elucidating algal and plant evolution and industrial use.</title>
        <authorList>
            <person name="Hirooka S."/>
            <person name="Itabashi T."/>
            <person name="Ichinose T.M."/>
            <person name="Onuma R."/>
            <person name="Fujiwara T."/>
            <person name="Yamashita S."/>
            <person name="Jong L.W."/>
            <person name="Tomita R."/>
            <person name="Iwane A.H."/>
            <person name="Miyagishima S.Y."/>
        </authorList>
    </citation>
    <scope>NUCLEOTIDE SEQUENCE</scope>
    <source>
        <strain evidence="6">NBRC 102759</strain>
    </source>
</reference>
<accession>A0A9C7URP1</accession>
<dbReference type="GO" id="GO:0055085">
    <property type="term" value="P:transmembrane transport"/>
    <property type="evidence" value="ECO:0007669"/>
    <property type="project" value="InterPro"/>
</dbReference>
<dbReference type="InterPro" id="IPR003439">
    <property type="entry name" value="ABC_transporter-like_ATP-bd"/>
</dbReference>
<dbReference type="PANTHER" id="PTHR43514">
    <property type="entry name" value="ABC TRANSPORTER I FAMILY MEMBER 10"/>
    <property type="match status" value="1"/>
</dbReference>
<dbReference type="CDD" id="cd03225">
    <property type="entry name" value="ABC_cobalt_CbiO_domain1"/>
    <property type="match status" value="1"/>
</dbReference>
<dbReference type="EMBL" id="BQMJ01000037">
    <property type="protein sequence ID" value="GJQ12820.1"/>
    <property type="molecule type" value="Genomic_DNA"/>
</dbReference>
<organism evidence="6 7">
    <name type="scientific">Galdieria partita</name>
    <dbReference type="NCBI Taxonomy" id="83374"/>
    <lineage>
        <taxon>Eukaryota</taxon>
        <taxon>Rhodophyta</taxon>
        <taxon>Bangiophyceae</taxon>
        <taxon>Galdieriales</taxon>
        <taxon>Galdieriaceae</taxon>
        <taxon>Galdieria</taxon>
    </lineage>
</organism>
<comment type="caution">
    <text evidence="6">The sequence shown here is derived from an EMBL/GenBank/DDBJ whole genome shotgun (WGS) entry which is preliminary data.</text>
</comment>
<keyword evidence="3" id="KW-0547">Nucleotide-binding</keyword>
<evidence type="ECO:0000313" key="6">
    <source>
        <dbReference type="EMBL" id="GJQ12820.1"/>
    </source>
</evidence>
<dbReference type="InterPro" id="IPR027417">
    <property type="entry name" value="P-loop_NTPase"/>
</dbReference>
<evidence type="ECO:0000313" key="7">
    <source>
        <dbReference type="Proteomes" id="UP001061958"/>
    </source>
</evidence>
<dbReference type="PROSITE" id="PS50893">
    <property type="entry name" value="ABC_TRANSPORTER_2"/>
    <property type="match status" value="1"/>
</dbReference>
<proteinExistence type="predicted"/>
<evidence type="ECO:0000256" key="4">
    <source>
        <dbReference type="ARBA" id="ARBA00022840"/>
    </source>
</evidence>
<keyword evidence="7" id="KW-1185">Reference proteome</keyword>
<dbReference type="PROSITE" id="PS51257">
    <property type="entry name" value="PROKAR_LIPOPROTEIN"/>
    <property type="match status" value="1"/>
</dbReference>
<keyword evidence="4" id="KW-0067">ATP-binding</keyword>
<feature type="domain" description="ABC transporter" evidence="5">
    <location>
        <begin position="68"/>
        <end position="286"/>
    </location>
</feature>
<dbReference type="PANTHER" id="PTHR43514:SF4">
    <property type="entry name" value="ABC TRANSPORTER I FAMILY MEMBER 10"/>
    <property type="match status" value="1"/>
</dbReference>
<dbReference type="InterPro" id="IPR017871">
    <property type="entry name" value="ABC_transporter-like_CS"/>
</dbReference>
<evidence type="ECO:0000259" key="5">
    <source>
        <dbReference type="PROSITE" id="PS50893"/>
    </source>
</evidence>
<reference evidence="6" key="2">
    <citation type="submission" date="2022-01" db="EMBL/GenBank/DDBJ databases">
        <authorList>
            <person name="Hirooka S."/>
            <person name="Miyagishima S.Y."/>
        </authorList>
    </citation>
    <scope>NUCLEOTIDE SEQUENCE</scope>
    <source>
        <strain evidence="6">NBRC 102759</strain>
    </source>
</reference>
<evidence type="ECO:0000256" key="2">
    <source>
        <dbReference type="ARBA" id="ARBA00022448"/>
    </source>
</evidence>
<dbReference type="GO" id="GO:0005524">
    <property type="term" value="F:ATP binding"/>
    <property type="evidence" value="ECO:0007669"/>
    <property type="project" value="UniProtKB-KW"/>
</dbReference>
<dbReference type="InterPro" id="IPR003593">
    <property type="entry name" value="AAA+_ATPase"/>
</dbReference>
<keyword evidence="2" id="KW-0813">Transport</keyword>
<name>A0A9C7URP1_9RHOD</name>
<dbReference type="SUPFAM" id="SSF52540">
    <property type="entry name" value="P-loop containing nucleoside triphosphate hydrolases"/>
    <property type="match status" value="1"/>
</dbReference>
<evidence type="ECO:0000256" key="1">
    <source>
        <dbReference type="ARBA" id="ARBA00014334"/>
    </source>
</evidence>
<dbReference type="InterPro" id="IPR050334">
    <property type="entry name" value="Molybdenum_import_ModC"/>
</dbReference>
<gene>
    <name evidence="6" type="ORF">GpartN1_g4611.t1</name>
</gene>
<dbReference type="AlphaFoldDB" id="A0A9C7URP1"/>
<sequence>MKVRCTFQPTPLVIGCVSAWTRRKRVTLVERFRLIVTNRKTTSVSTLVVFSHRELLQFPTKIEKEEGIFVEDVHFAWSKTRPVLKGISFQVPRGQFCMILGSNGSGKSTLCEVLYGSLLPHQGFVRTAQPVALIHQSPDDNLVFPTVDAEFTCCIRNETEQKKEELARNALRQVGLEHLFYSRVDGLSGGEKQRVAVASLLLLSPAVLILDEPTASMDASSREDFLCLVKTLVSKKNMTVLWVTHLLEEQSYADRLLRIQSGKMIYDGEPKRDTTTLSKLNKVSPEEDYLSP</sequence>
<dbReference type="Pfam" id="PF00005">
    <property type="entry name" value="ABC_tran"/>
    <property type="match status" value="1"/>
</dbReference>
<dbReference type="PROSITE" id="PS00211">
    <property type="entry name" value="ABC_TRANSPORTER_1"/>
    <property type="match status" value="1"/>
</dbReference>
<dbReference type="OrthoDB" id="6500128at2759"/>
<dbReference type="GO" id="GO:0016020">
    <property type="term" value="C:membrane"/>
    <property type="evidence" value="ECO:0007669"/>
    <property type="project" value="InterPro"/>
</dbReference>
<dbReference type="GO" id="GO:0016887">
    <property type="term" value="F:ATP hydrolysis activity"/>
    <property type="evidence" value="ECO:0007669"/>
    <property type="project" value="InterPro"/>
</dbReference>
<dbReference type="Gene3D" id="3.40.50.300">
    <property type="entry name" value="P-loop containing nucleotide triphosphate hydrolases"/>
    <property type="match status" value="1"/>
</dbReference>
<dbReference type="InterPro" id="IPR015856">
    <property type="entry name" value="ABC_transpr_CbiO/EcfA_su"/>
</dbReference>
<dbReference type="SMART" id="SM00382">
    <property type="entry name" value="AAA"/>
    <property type="match status" value="1"/>
</dbReference>